<evidence type="ECO:0000313" key="2">
    <source>
        <dbReference type="Proteomes" id="UP001054837"/>
    </source>
</evidence>
<dbReference type="AlphaFoldDB" id="A0AAV4X0I3"/>
<evidence type="ECO:0000313" key="1">
    <source>
        <dbReference type="EMBL" id="GIY88671.1"/>
    </source>
</evidence>
<name>A0AAV4X0I3_9ARAC</name>
<dbReference type="Proteomes" id="UP001054837">
    <property type="component" value="Unassembled WGS sequence"/>
</dbReference>
<reference evidence="1 2" key="1">
    <citation type="submission" date="2021-06" db="EMBL/GenBank/DDBJ databases">
        <title>Caerostris darwini draft genome.</title>
        <authorList>
            <person name="Kono N."/>
            <person name="Arakawa K."/>
        </authorList>
    </citation>
    <scope>NUCLEOTIDE SEQUENCE [LARGE SCALE GENOMIC DNA]</scope>
</reference>
<keyword evidence="2" id="KW-1185">Reference proteome</keyword>
<comment type="caution">
    <text evidence="1">The sequence shown here is derived from an EMBL/GenBank/DDBJ whole genome shotgun (WGS) entry which is preliminary data.</text>
</comment>
<organism evidence="1 2">
    <name type="scientific">Caerostris darwini</name>
    <dbReference type="NCBI Taxonomy" id="1538125"/>
    <lineage>
        <taxon>Eukaryota</taxon>
        <taxon>Metazoa</taxon>
        <taxon>Ecdysozoa</taxon>
        <taxon>Arthropoda</taxon>
        <taxon>Chelicerata</taxon>
        <taxon>Arachnida</taxon>
        <taxon>Araneae</taxon>
        <taxon>Araneomorphae</taxon>
        <taxon>Entelegynae</taxon>
        <taxon>Araneoidea</taxon>
        <taxon>Araneidae</taxon>
        <taxon>Caerostris</taxon>
    </lineage>
</organism>
<protein>
    <submittedName>
        <fullName evidence="1">Uncharacterized protein</fullName>
    </submittedName>
</protein>
<accession>A0AAV4X0I3</accession>
<gene>
    <name evidence="1" type="ORF">CDAR_420811</name>
</gene>
<proteinExistence type="predicted"/>
<dbReference type="EMBL" id="BPLQ01015522">
    <property type="protein sequence ID" value="GIY88671.1"/>
    <property type="molecule type" value="Genomic_DNA"/>
</dbReference>
<sequence>MTFANHCKIQRGIVLETFIYDTIAIFMNCCRQPLNLYMIVAVLSIPSSSNGCMVCSQRFRLISVDALEKIYLQGTYFPCQKQSNRGYCGLHPCSAIDLLRPASVVGTACLCSSRLKPVPTEPSAHASPVLTGGLKGGKMNESDGHDVITAITLLKKSEENM</sequence>